<dbReference type="RefSeq" id="XP_022485638.1">
    <property type="nucleotide sequence ID" value="XM_022634549.1"/>
</dbReference>
<evidence type="ECO:0000259" key="2">
    <source>
        <dbReference type="Pfam" id="PF02018"/>
    </source>
</evidence>
<dbReference type="InterPro" id="IPR003305">
    <property type="entry name" value="CenC_carb-bd"/>
</dbReference>
<name>A0A1F5LB81_PENAI</name>
<evidence type="ECO:0000256" key="1">
    <source>
        <dbReference type="ARBA" id="ARBA00022801"/>
    </source>
</evidence>
<dbReference type="AlphaFoldDB" id="A0A1F5LB81"/>
<dbReference type="EMBL" id="LXJU01000018">
    <property type="protein sequence ID" value="OGE50189.1"/>
    <property type="molecule type" value="Genomic_DNA"/>
</dbReference>
<gene>
    <name evidence="3" type="ORF">PENARI_c018G04678</name>
</gene>
<dbReference type="OrthoDB" id="4240053at2759"/>
<dbReference type="GeneID" id="34579283"/>
<evidence type="ECO:0000313" key="4">
    <source>
        <dbReference type="Proteomes" id="UP000177622"/>
    </source>
</evidence>
<dbReference type="Pfam" id="PF02018">
    <property type="entry name" value="CBM_4_9"/>
    <property type="match status" value="1"/>
</dbReference>
<protein>
    <recommendedName>
        <fullName evidence="2">CBM-cenC domain-containing protein</fullName>
    </recommendedName>
</protein>
<dbReference type="STRING" id="1835702.A0A1F5LB81"/>
<organism evidence="3 4">
    <name type="scientific">Penicillium arizonense</name>
    <dbReference type="NCBI Taxonomy" id="1835702"/>
    <lineage>
        <taxon>Eukaryota</taxon>
        <taxon>Fungi</taxon>
        <taxon>Dikarya</taxon>
        <taxon>Ascomycota</taxon>
        <taxon>Pezizomycotina</taxon>
        <taxon>Eurotiomycetes</taxon>
        <taxon>Eurotiomycetidae</taxon>
        <taxon>Eurotiales</taxon>
        <taxon>Aspergillaceae</taxon>
        <taxon>Penicillium</taxon>
    </lineage>
</organism>
<dbReference type="Gene3D" id="2.60.120.260">
    <property type="entry name" value="Galactose-binding domain-like"/>
    <property type="match status" value="1"/>
</dbReference>
<comment type="caution">
    <text evidence="3">The sequence shown here is derived from an EMBL/GenBank/DDBJ whole genome shotgun (WGS) entry which is preliminary data.</text>
</comment>
<reference evidence="3 4" key="1">
    <citation type="journal article" date="2016" name="Sci. Rep.">
        <title>Penicillium arizonense, a new, genome sequenced fungal species, reveals a high chemical diversity in secreted metabolites.</title>
        <authorList>
            <person name="Grijseels S."/>
            <person name="Nielsen J.C."/>
            <person name="Randelovic M."/>
            <person name="Nielsen J."/>
            <person name="Nielsen K.F."/>
            <person name="Workman M."/>
            <person name="Frisvad J.C."/>
        </authorList>
    </citation>
    <scope>NUCLEOTIDE SEQUENCE [LARGE SCALE GENOMIC DNA]</scope>
    <source>
        <strain evidence="3 4">CBS 141311</strain>
    </source>
</reference>
<sequence length="164" mass="17455">MALSACNVVSNPSFETGILNPWHASAVDVAKISNGTTAYSGNYFLNLQTAVGNRGNTISQSLKHLKPRSKYDFSVQVQMPSPSGSSYCSVYVYAGRNATVGAIASAQLFSFGEWTEVTGSYIARRDHDILNIVAACDSEDSSVTGNVLIDNISLTSGQCVWASD</sequence>
<keyword evidence="4" id="KW-1185">Reference proteome</keyword>
<dbReference type="InterPro" id="IPR008979">
    <property type="entry name" value="Galactose-bd-like_sf"/>
</dbReference>
<dbReference type="SUPFAM" id="SSF49785">
    <property type="entry name" value="Galactose-binding domain-like"/>
    <property type="match status" value="1"/>
</dbReference>
<evidence type="ECO:0000313" key="3">
    <source>
        <dbReference type="EMBL" id="OGE50189.1"/>
    </source>
</evidence>
<proteinExistence type="predicted"/>
<accession>A0A1F5LB81</accession>
<dbReference type="Proteomes" id="UP000177622">
    <property type="component" value="Unassembled WGS sequence"/>
</dbReference>
<dbReference type="GO" id="GO:0016798">
    <property type="term" value="F:hydrolase activity, acting on glycosyl bonds"/>
    <property type="evidence" value="ECO:0007669"/>
    <property type="project" value="InterPro"/>
</dbReference>
<feature type="domain" description="CBM-cenC" evidence="2">
    <location>
        <begin position="7"/>
        <end position="131"/>
    </location>
</feature>
<keyword evidence="1" id="KW-0378">Hydrolase</keyword>